<reference evidence="2 3" key="1">
    <citation type="submission" date="2021-05" db="EMBL/GenBank/DDBJ databases">
        <title>Novel species in genus Arthrobacter.</title>
        <authorList>
            <person name="Zhang G."/>
        </authorList>
    </citation>
    <scope>NUCLEOTIDE SEQUENCE [LARGE SCALE GENOMIC DNA]</scope>
    <source>
        <strain evidence="3">zg-ZUI227</strain>
    </source>
</reference>
<dbReference type="CDD" id="cd14852">
    <property type="entry name" value="LD-carboxypeptidase"/>
    <property type="match status" value="1"/>
</dbReference>
<dbReference type="InterPro" id="IPR009045">
    <property type="entry name" value="Zn_M74/Hedgehog-like"/>
</dbReference>
<sequence length="254" mass="27042">MVWSPETGSQPVRGAIRTAWAAEGAESGALGYPVAAQTCTDGNCTQTFERGAITRARTGETTVQRTIDNAADAAVVVNKQRPLNPVTYVPENLVNVEGQQLRSDAASALQQLKDAAAADGVAMSVMSGYRSYEKQAGLYNNYVAQYGQEVADTISARPGHSEHQTGLAVDIASPDGTCSLQACFKDTAAGQWAAANAHRFGFIIRYPEGASETTGYSYEPWHLRYVGTDIAVSIHSQGIATLEEYLGLPPASDY</sequence>
<accession>A0A975R2R4</accession>
<dbReference type="PANTHER" id="PTHR34385:SF1">
    <property type="entry name" value="PEPTIDOGLYCAN L-ALANYL-D-GLUTAMATE ENDOPEPTIDASE CWLK"/>
    <property type="match status" value="1"/>
</dbReference>
<keyword evidence="2" id="KW-0378">Hydrolase</keyword>
<keyword evidence="2" id="KW-0121">Carboxypeptidase</keyword>
<name>A0A975R2R4_9MICC</name>
<dbReference type="InterPro" id="IPR003709">
    <property type="entry name" value="VanY-like_core_dom"/>
</dbReference>
<dbReference type="AlphaFoldDB" id="A0A975R2R4"/>
<keyword evidence="2" id="KW-0645">Protease</keyword>
<dbReference type="GO" id="GO:0004180">
    <property type="term" value="F:carboxypeptidase activity"/>
    <property type="evidence" value="ECO:0007669"/>
    <property type="project" value="UniProtKB-KW"/>
</dbReference>
<dbReference type="PANTHER" id="PTHR34385">
    <property type="entry name" value="D-ALANYL-D-ALANINE CARBOXYPEPTIDASE"/>
    <property type="match status" value="1"/>
</dbReference>
<keyword evidence="3" id="KW-1185">Reference proteome</keyword>
<gene>
    <name evidence="2" type="ORF">KKR91_12335</name>
</gene>
<dbReference type="Pfam" id="PF08310">
    <property type="entry name" value="LGFP"/>
    <property type="match status" value="2"/>
</dbReference>
<protein>
    <submittedName>
        <fullName evidence="2">D-alanyl-D-alanine carboxypeptidase family protein</fullName>
    </submittedName>
</protein>
<dbReference type="KEGG" id="ajg:KKR91_12335"/>
<proteinExistence type="predicted"/>
<dbReference type="EMBL" id="CP076022">
    <property type="protein sequence ID" value="QWC11811.1"/>
    <property type="molecule type" value="Genomic_DNA"/>
</dbReference>
<dbReference type="SUPFAM" id="SSF55166">
    <property type="entry name" value="Hedgehog/DD-peptidase"/>
    <property type="match status" value="1"/>
</dbReference>
<evidence type="ECO:0000259" key="1">
    <source>
        <dbReference type="Pfam" id="PF02557"/>
    </source>
</evidence>
<dbReference type="InterPro" id="IPR013207">
    <property type="entry name" value="LGFP"/>
</dbReference>
<organism evidence="2 3">
    <name type="scientific">Arthrobacter jiangjiafuii</name>
    <dbReference type="NCBI Taxonomy" id="2817475"/>
    <lineage>
        <taxon>Bacteria</taxon>
        <taxon>Bacillati</taxon>
        <taxon>Actinomycetota</taxon>
        <taxon>Actinomycetes</taxon>
        <taxon>Micrococcales</taxon>
        <taxon>Micrococcaceae</taxon>
        <taxon>Arthrobacter</taxon>
    </lineage>
</organism>
<dbReference type="Proteomes" id="UP000676885">
    <property type="component" value="Chromosome"/>
</dbReference>
<evidence type="ECO:0000313" key="2">
    <source>
        <dbReference type="EMBL" id="QWC11811.1"/>
    </source>
</evidence>
<feature type="domain" description="D-alanyl-D-alanine carboxypeptidase-like core" evidence="1">
    <location>
        <begin position="99"/>
        <end position="227"/>
    </location>
</feature>
<dbReference type="InterPro" id="IPR052179">
    <property type="entry name" value="DD-CPase-like"/>
</dbReference>
<dbReference type="GO" id="GO:0006508">
    <property type="term" value="P:proteolysis"/>
    <property type="evidence" value="ECO:0007669"/>
    <property type="project" value="InterPro"/>
</dbReference>
<dbReference type="Pfam" id="PF02557">
    <property type="entry name" value="VanY"/>
    <property type="match status" value="1"/>
</dbReference>
<evidence type="ECO:0000313" key="3">
    <source>
        <dbReference type="Proteomes" id="UP000676885"/>
    </source>
</evidence>
<dbReference type="Gene3D" id="3.30.1380.10">
    <property type="match status" value="1"/>
</dbReference>
<dbReference type="InterPro" id="IPR058193">
    <property type="entry name" value="VanY/YodJ_core_dom"/>
</dbReference>